<dbReference type="Proteomes" id="UP000604046">
    <property type="component" value="Unassembled WGS sequence"/>
</dbReference>
<keyword evidence="2" id="KW-1185">Reference proteome</keyword>
<name>A0A812RFA5_9DINO</name>
<evidence type="ECO:0000313" key="2">
    <source>
        <dbReference type="Proteomes" id="UP000604046"/>
    </source>
</evidence>
<accession>A0A812RFA5</accession>
<comment type="caution">
    <text evidence="1">The sequence shown here is derived from an EMBL/GenBank/DDBJ whole genome shotgun (WGS) entry which is preliminary data.</text>
</comment>
<dbReference type="EMBL" id="CAJNDS010002336">
    <property type="protein sequence ID" value="CAE7438910.1"/>
    <property type="molecule type" value="Genomic_DNA"/>
</dbReference>
<reference evidence="1" key="1">
    <citation type="submission" date="2021-02" db="EMBL/GenBank/DDBJ databases">
        <authorList>
            <person name="Dougan E. K."/>
            <person name="Rhodes N."/>
            <person name="Thang M."/>
            <person name="Chan C."/>
        </authorList>
    </citation>
    <scope>NUCLEOTIDE SEQUENCE</scope>
</reference>
<dbReference type="AlphaFoldDB" id="A0A812RFA5"/>
<proteinExistence type="predicted"/>
<gene>
    <name evidence="1" type="ORF">SNAT2548_LOCUS23847</name>
</gene>
<sequence>MAEKGQTFAELSQEVKEKAPLVVPLKKSLKRLKCIVAAYDRWAESPNWWLQRLPQHDCASVGTPRDFRGCRCKRWIALSQRPFAQPAPTLCVFVTECDTRRFLSGAQCKGYLVPSAKSLLGFYLVAASCEVESKLRSLQQTDAQEEAEAS</sequence>
<protein>
    <submittedName>
        <fullName evidence="1">Uncharacterized protein</fullName>
    </submittedName>
</protein>
<evidence type="ECO:0000313" key="1">
    <source>
        <dbReference type="EMBL" id="CAE7438910.1"/>
    </source>
</evidence>
<organism evidence="1 2">
    <name type="scientific">Symbiodinium natans</name>
    <dbReference type="NCBI Taxonomy" id="878477"/>
    <lineage>
        <taxon>Eukaryota</taxon>
        <taxon>Sar</taxon>
        <taxon>Alveolata</taxon>
        <taxon>Dinophyceae</taxon>
        <taxon>Suessiales</taxon>
        <taxon>Symbiodiniaceae</taxon>
        <taxon>Symbiodinium</taxon>
    </lineage>
</organism>